<evidence type="ECO:0000313" key="1">
    <source>
        <dbReference type="EMBL" id="PIT62914.1"/>
    </source>
</evidence>
<name>A0A2N9Y4J5_9NEIS</name>
<dbReference type="AlphaFoldDB" id="A0A2N9Y4J5"/>
<accession>A0A2N9Y4J5</accession>
<reference evidence="1 2" key="1">
    <citation type="journal article" date="2017" name="MBio">
        <title>Type VI secretion-mediated competition in the bee gut microbiome.</title>
        <authorList>
            <person name="Steele M.I."/>
            <person name="Kwong W.K."/>
            <person name="Powell J.E."/>
            <person name="Whiteley M."/>
            <person name="Moran N.A."/>
        </authorList>
    </citation>
    <scope>NUCLEOTIDE SEQUENCE [LARGE SCALE GENOMIC DNA]</scope>
    <source>
        <strain evidence="1 2">PEB0171</strain>
    </source>
</reference>
<sequence length="59" mass="6888">MADRVNNNSCKHNDAWLQTFQPYIYMKKHKILTVSRKHNPILMFFCTICKSGIKNQAGC</sequence>
<protein>
    <submittedName>
        <fullName evidence="1">Uncharacterized protein</fullName>
    </submittedName>
</protein>
<evidence type="ECO:0000313" key="2">
    <source>
        <dbReference type="Proteomes" id="UP000231094"/>
    </source>
</evidence>
<dbReference type="EMBL" id="MEIV01000041">
    <property type="protein sequence ID" value="PIT62914.1"/>
    <property type="molecule type" value="Genomic_DNA"/>
</dbReference>
<gene>
    <name evidence="1" type="ORF">BHC47_11590</name>
</gene>
<organism evidence="1 2">
    <name type="scientific">Snodgrassella alvi</name>
    <dbReference type="NCBI Taxonomy" id="1196083"/>
    <lineage>
        <taxon>Bacteria</taxon>
        <taxon>Pseudomonadati</taxon>
        <taxon>Pseudomonadota</taxon>
        <taxon>Betaproteobacteria</taxon>
        <taxon>Neisseriales</taxon>
        <taxon>Neisseriaceae</taxon>
        <taxon>Snodgrassella</taxon>
    </lineage>
</organism>
<proteinExistence type="predicted"/>
<dbReference type="Proteomes" id="UP000231094">
    <property type="component" value="Unassembled WGS sequence"/>
</dbReference>
<comment type="caution">
    <text evidence="1">The sequence shown here is derived from an EMBL/GenBank/DDBJ whole genome shotgun (WGS) entry which is preliminary data.</text>
</comment>